<evidence type="ECO:0000256" key="3">
    <source>
        <dbReference type="ARBA" id="ARBA00022532"/>
    </source>
</evidence>
<keyword evidence="3 5" id="KW-0816">Tricarboxylic acid cycle</keyword>
<evidence type="ECO:0000256" key="5">
    <source>
        <dbReference type="HAMAP-Rule" id="MF_00743"/>
    </source>
</evidence>
<gene>
    <name evidence="5" type="primary">fumC</name>
    <name evidence="9" type="ORF">L1785_15345</name>
</gene>
<dbReference type="InterPro" id="IPR020557">
    <property type="entry name" value="Fumarate_lyase_CS"/>
</dbReference>
<dbReference type="GO" id="GO:0005737">
    <property type="term" value="C:cytoplasm"/>
    <property type="evidence" value="ECO:0007669"/>
    <property type="project" value="UniProtKB-SubCell"/>
</dbReference>
<feature type="active site" evidence="5">
    <location>
        <position position="329"/>
    </location>
</feature>
<dbReference type="Gene3D" id="1.10.275.10">
    <property type="entry name" value="Fumarase/aspartase (N-terminal domain)"/>
    <property type="match status" value="1"/>
</dbReference>
<comment type="function">
    <text evidence="5">Involved in the TCA cycle. Catalyzes the stereospecific interconversion of fumarate to L-malate.</text>
</comment>
<dbReference type="SUPFAM" id="SSF48557">
    <property type="entry name" value="L-aspartase-like"/>
    <property type="match status" value="1"/>
</dbReference>
<evidence type="ECO:0000256" key="2">
    <source>
        <dbReference type="ARBA" id="ARBA00022490"/>
    </source>
</evidence>
<feature type="active site" description="Proton donor/acceptor" evidence="5">
    <location>
        <position position="199"/>
    </location>
</feature>
<evidence type="ECO:0000256" key="4">
    <source>
        <dbReference type="ARBA" id="ARBA00023239"/>
    </source>
</evidence>
<dbReference type="InterPro" id="IPR008948">
    <property type="entry name" value="L-Aspartase-like"/>
</dbReference>
<name>A0AA41U7U9_9MICO</name>
<dbReference type="AlphaFoldDB" id="A0AA41U7U9"/>
<dbReference type="NCBIfam" id="NF008909">
    <property type="entry name" value="PRK12273.1"/>
    <property type="match status" value="1"/>
</dbReference>
<comment type="similarity">
    <text evidence="1 5">Belongs to the class-II fumarase/aspartase family. Fumarase subfamily.</text>
</comment>
<feature type="binding site" evidence="5">
    <location>
        <begin position="115"/>
        <end position="117"/>
    </location>
    <ligand>
        <name>substrate</name>
    </ligand>
</feature>
<dbReference type="Pfam" id="PF00206">
    <property type="entry name" value="Lyase_1"/>
    <property type="match status" value="1"/>
</dbReference>
<feature type="domain" description="Fumarase C C-terminal" evidence="8">
    <location>
        <begin position="419"/>
        <end position="477"/>
    </location>
</feature>
<dbReference type="PROSITE" id="PS00163">
    <property type="entry name" value="FUMARATE_LYASES"/>
    <property type="match status" value="1"/>
</dbReference>
<dbReference type="GO" id="GO:0006106">
    <property type="term" value="P:fumarate metabolic process"/>
    <property type="evidence" value="ECO:0007669"/>
    <property type="project" value="InterPro"/>
</dbReference>
<feature type="binding site" description="in site B" evidence="5">
    <location>
        <begin position="140"/>
        <end position="143"/>
    </location>
    <ligand>
        <name>substrate</name>
    </ligand>
</feature>
<keyword evidence="2 5" id="KW-0963">Cytoplasm</keyword>
<dbReference type="Proteomes" id="UP001165405">
    <property type="component" value="Unassembled WGS sequence"/>
</dbReference>
<dbReference type="EMBL" id="JAKGSG010000041">
    <property type="protein sequence ID" value="MCF4122353.1"/>
    <property type="molecule type" value="Genomic_DNA"/>
</dbReference>
<keyword evidence="4 5" id="KW-0456">Lyase</keyword>
<evidence type="ECO:0000313" key="10">
    <source>
        <dbReference type="Proteomes" id="UP001165405"/>
    </source>
</evidence>
<feature type="binding site" evidence="5">
    <location>
        <begin position="335"/>
        <end position="337"/>
    </location>
    <ligand>
        <name>substrate</name>
    </ligand>
</feature>
<dbReference type="PANTHER" id="PTHR11444:SF22">
    <property type="entry name" value="FUMARATE HYDRATASE CLASS II"/>
    <property type="match status" value="1"/>
</dbReference>
<dbReference type="RefSeq" id="WP_236090147.1">
    <property type="nucleotide sequence ID" value="NZ_JAKGSG010000041.1"/>
</dbReference>
<feature type="binding site" evidence="5">
    <location>
        <position position="198"/>
    </location>
    <ligand>
        <name>substrate</name>
    </ligand>
</feature>
<sequence>MTADTVVPASGPGATESSSEYRIEHDTMGEVRVPAHALYRAQTQRAVENFPISGTPLERGHIEALARIKKAAAKANAELGVLAQNVADAIVAAADEVATGVHDAHFPVDVYQTGSGTSSNMNTNEVLATLATASLGEDVHPNDHVNASQSSNDVFPTSVHVAATSGVIKDLIPALEHLAGALQAKADEYVTVVKSGRTHLMDATPVTLGQEFGGYAAAIRYGVERLQSALPRAAEVPLGGTAVGTGINTPAGFPQRVIELLAQDTGLPLTEARDHFEAQSSRDGLVELSGALRTIAVSLTKICNDLRWMGSGPNTGLGEIAIPDLQPGSSIMPGKVNPVVPEAVLMVCARVIGNDATVAWAGASGSFELNVQIPVIAQGVLESIRLLANASRVLADKTVVGITANVERARALAESSPSIVTPLNRVIGYEAAAKVAKHSVKAGITVRQAVIDLGFVERGEVTEAQLDTALDVLSMTKPPVKP</sequence>
<dbReference type="InterPro" id="IPR024083">
    <property type="entry name" value="Fumarase/histidase_N"/>
</dbReference>
<comment type="pathway">
    <text evidence="5">Carbohydrate metabolism; tricarboxylic acid cycle; (S)-malate from fumarate: step 1/1.</text>
</comment>
<dbReference type="InterPro" id="IPR005677">
    <property type="entry name" value="Fum_hydII"/>
</dbReference>
<dbReference type="PRINTS" id="PR00149">
    <property type="entry name" value="FUMRATELYASE"/>
</dbReference>
<comment type="caution">
    <text evidence="9">The sequence shown here is derived from an EMBL/GenBank/DDBJ whole genome shotgun (WGS) entry which is preliminary data.</text>
</comment>
<dbReference type="InterPro" id="IPR000362">
    <property type="entry name" value="Fumarate_lyase_fam"/>
</dbReference>
<dbReference type="PRINTS" id="PR00145">
    <property type="entry name" value="ARGSUCLYASE"/>
</dbReference>
<feature type="site" description="Important for catalytic activity" evidence="5">
    <location>
        <position position="342"/>
    </location>
</feature>
<dbReference type="GO" id="GO:0004333">
    <property type="term" value="F:fumarate hydratase activity"/>
    <property type="evidence" value="ECO:0007669"/>
    <property type="project" value="UniProtKB-UniRule"/>
</dbReference>
<keyword evidence="10" id="KW-1185">Reference proteome</keyword>
<evidence type="ECO:0000259" key="7">
    <source>
        <dbReference type="Pfam" id="PF00206"/>
    </source>
</evidence>
<dbReference type="Gene3D" id="1.10.40.30">
    <property type="entry name" value="Fumarase/aspartase (C-terminal domain)"/>
    <property type="match status" value="1"/>
</dbReference>
<accession>A0AA41U7U9</accession>
<dbReference type="FunFam" id="1.10.275.10:FF:000001">
    <property type="entry name" value="Fumarate hydratase, mitochondrial"/>
    <property type="match status" value="1"/>
</dbReference>
<feature type="domain" description="Fumarate lyase N-terminal" evidence="7">
    <location>
        <begin position="29"/>
        <end position="353"/>
    </location>
</feature>
<proteinExistence type="inferred from homology"/>
<dbReference type="Gene3D" id="1.20.200.10">
    <property type="entry name" value="Fumarase/aspartase (Central domain)"/>
    <property type="match status" value="1"/>
</dbReference>
<evidence type="ECO:0000313" key="9">
    <source>
        <dbReference type="EMBL" id="MCF4122353.1"/>
    </source>
</evidence>
<feature type="region of interest" description="Disordered" evidence="6">
    <location>
        <begin position="1"/>
        <end position="22"/>
    </location>
</feature>
<protein>
    <recommendedName>
        <fullName evidence="5">Fumarate hydratase class II</fullName>
        <shortName evidence="5">Fumarase C</shortName>
        <ecNumber evidence="5">4.2.1.2</ecNumber>
    </recommendedName>
    <alternativeName>
        <fullName evidence="5">Aerobic fumarase</fullName>
    </alternativeName>
    <alternativeName>
        <fullName evidence="5">Iron-independent fumarase</fullName>
    </alternativeName>
</protein>
<comment type="subunit">
    <text evidence="5">Homotetramer.</text>
</comment>
<evidence type="ECO:0000256" key="6">
    <source>
        <dbReference type="SAM" id="MobiDB-lite"/>
    </source>
</evidence>
<dbReference type="GO" id="GO:0006099">
    <property type="term" value="P:tricarboxylic acid cycle"/>
    <property type="evidence" value="ECO:0007669"/>
    <property type="project" value="UniProtKB-UniRule"/>
</dbReference>
<reference evidence="9" key="1">
    <citation type="submission" date="2022-01" db="EMBL/GenBank/DDBJ databases">
        <title>Antribacter sp. nov., isolated from Guizhou of China.</title>
        <authorList>
            <person name="Chengliang C."/>
            <person name="Ya Z."/>
        </authorList>
    </citation>
    <scope>NUCLEOTIDE SEQUENCE</scope>
    <source>
        <strain evidence="9">KLBMP 9083</strain>
    </source>
</reference>
<comment type="catalytic activity">
    <reaction evidence="5">
        <text>(S)-malate = fumarate + H2O</text>
        <dbReference type="Rhea" id="RHEA:12460"/>
        <dbReference type="ChEBI" id="CHEBI:15377"/>
        <dbReference type="ChEBI" id="CHEBI:15589"/>
        <dbReference type="ChEBI" id="CHEBI:29806"/>
        <dbReference type="EC" id="4.2.1.2"/>
    </reaction>
</comment>
<dbReference type="EC" id="4.2.1.2" evidence="5"/>
<evidence type="ECO:0000256" key="1">
    <source>
        <dbReference type="ARBA" id="ARBA00009084"/>
    </source>
</evidence>
<dbReference type="HAMAP" id="MF_00743">
    <property type="entry name" value="FumaraseC"/>
    <property type="match status" value="1"/>
</dbReference>
<dbReference type="InterPro" id="IPR018951">
    <property type="entry name" value="Fumarase_C_C"/>
</dbReference>
<dbReference type="InterPro" id="IPR022761">
    <property type="entry name" value="Fumarate_lyase_N"/>
</dbReference>
<dbReference type="FunFam" id="1.20.200.10:FF:000001">
    <property type="entry name" value="Fumarate hydratase, mitochondrial"/>
    <property type="match status" value="1"/>
</dbReference>
<comment type="miscellaneous">
    <text evidence="5">There are 2 substrate-binding sites: the catalytic A site, and the non-catalytic B site that may play a role in the transfer of substrate or product between the active site and the solvent. Alternatively, the B site may bind allosteric effectors.</text>
</comment>
<comment type="subcellular location">
    <subcellularLocation>
        <location evidence="5">Cytoplasm</location>
    </subcellularLocation>
</comment>
<evidence type="ECO:0000259" key="8">
    <source>
        <dbReference type="Pfam" id="PF10415"/>
    </source>
</evidence>
<feature type="binding site" evidence="5">
    <location>
        <position position="330"/>
    </location>
    <ligand>
        <name>substrate</name>
    </ligand>
</feature>
<organism evidence="9 10">
    <name type="scientific">Antribacter soli</name>
    <dbReference type="NCBI Taxonomy" id="2910976"/>
    <lineage>
        <taxon>Bacteria</taxon>
        <taxon>Bacillati</taxon>
        <taxon>Actinomycetota</taxon>
        <taxon>Actinomycetes</taxon>
        <taxon>Micrococcales</taxon>
        <taxon>Promicromonosporaceae</taxon>
        <taxon>Antribacter</taxon>
    </lineage>
</organism>
<feature type="binding site" evidence="5">
    <location>
        <begin position="150"/>
        <end position="152"/>
    </location>
    <ligand>
        <name>substrate</name>
    </ligand>
</feature>
<dbReference type="PANTHER" id="PTHR11444">
    <property type="entry name" value="ASPARTATEAMMONIA/ARGININOSUCCINATE/ADENYLOSUCCINATE LYASE"/>
    <property type="match status" value="1"/>
</dbReference>
<dbReference type="Pfam" id="PF10415">
    <property type="entry name" value="FumaraseC_C"/>
    <property type="match status" value="1"/>
</dbReference>